<keyword evidence="2 7" id="KW-0812">Transmembrane</keyword>
<dbReference type="PANTHER" id="PTHR33048:SF31">
    <property type="entry name" value="INTEGRAL MEMBRANE PROTEIN"/>
    <property type="match status" value="1"/>
</dbReference>
<evidence type="ECO:0000256" key="7">
    <source>
        <dbReference type="SAM" id="Phobius"/>
    </source>
</evidence>
<gene>
    <name evidence="9" type="ORF">Micbo1qcDRAFT_161071</name>
</gene>
<dbReference type="STRING" id="196109.A0A136J7L2"/>
<evidence type="ECO:0000256" key="4">
    <source>
        <dbReference type="ARBA" id="ARBA00023136"/>
    </source>
</evidence>
<accession>A0A136J7L2</accession>
<dbReference type="InParanoid" id="A0A136J7L2"/>
<reference evidence="10" key="1">
    <citation type="submission" date="2016-02" db="EMBL/GenBank/DDBJ databases">
        <title>Draft genome sequence of Microdochium bolleyi, a fungal endophyte of beachgrass.</title>
        <authorList>
            <consortium name="DOE Joint Genome Institute"/>
            <person name="David A.S."/>
            <person name="May G."/>
            <person name="Haridas S."/>
            <person name="Lim J."/>
            <person name="Wang M."/>
            <person name="Labutti K."/>
            <person name="Lipzen A."/>
            <person name="Barry K."/>
            <person name="Grigoriev I.V."/>
        </authorList>
    </citation>
    <scope>NUCLEOTIDE SEQUENCE [LARGE SCALE GENOMIC DNA]</scope>
    <source>
        <strain evidence="10">J235TASD1</strain>
    </source>
</reference>
<dbReference type="PANTHER" id="PTHR33048">
    <property type="entry name" value="PTH11-LIKE INTEGRAL MEMBRANE PROTEIN (AFU_ORTHOLOGUE AFUA_5G11245)"/>
    <property type="match status" value="1"/>
</dbReference>
<proteinExistence type="inferred from homology"/>
<feature type="transmembrane region" description="Helical" evidence="7">
    <location>
        <begin position="206"/>
        <end position="224"/>
    </location>
</feature>
<evidence type="ECO:0000256" key="5">
    <source>
        <dbReference type="ARBA" id="ARBA00038359"/>
    </source>
</evidence>
<evidence type="ECO:0000256" key="3">
    <source>
        <dbReference type="ARBA" id="ARBA00022989"/>
    </source>
</evidence>
<feature type="transmembrane region" description="Helical" evidence="7">
    <location>
        <begin position="88"/>
        <end position="109"/>
    </location>
</feature>
<name>A0A136J7L2_9PEZI</name>
<comment type="similarity">
    <text evidence="5">Belongs to the SAT4 family.</text>
</comment>
<feature type="region of interest" description="Disordered" evidence="6">
    <location>
        <begin position="303"/>
        <end position="371"/>
    </location>
</feature>
<protein>
    <recommendedName>
        <fullName evidence="8">Rhodopsin domain-containing protein</fullName>
    </recommendedName>
</protein>
<evidence type="ECO:0000256" key="1">
    <source>
        <dbReference type="ARBA" id="ARBA00004141"/>
    </source>
</evidence>
<evidence type="ECO:0000256" key="6">
    <source>
        <dbReference type="SAM" id="MobiDB-lite"/>
    </source>
</evidence>
<organism evidence="9 10">
    <name type="scientific">Microdochium bolleyi</name>
    <dbReference type="NCBI Taxonomy" id="196109"/>
    <lineage>
        <taxon>Eukaryota</taxon>
        <taxon>Fungi</taxon>
        <taxon>Dikarya</taxon>
        <taxon>Ascomycota</taxon>
        <taxon>Pezizomycotina</taxon>
        <taxon>Sordariomycetes</taxon>
        <taxon>Xylariomycetidae</taxon>
        <taxon>Xylariales</taxon>
        <taxon>Microdochiaceae</taxon>
        <taxon>Microdochium</taxon>
    </lineage>
</organism>
<feature type="transmembrane region" description="Helical" evidence="7">
    <location>
        <begin position="44"/>
        <end position="68"/>
    </location>
</feature>
<dbReference type="Proteomes" id="UP000070501">
    <property type="component" value="Unassembled WGS sequence"/>
</dbReference>
<dbReference type="AlphaFoldDB" id="A0A136J7L2"/>
<keyword evidence="3 7" id="KW-1133">Transmembrane helix</keyword>
<feature type="transmembrane region" description="Helical" evidence="7">
    <location>
        <begin position="236"/>
        <end position="263"/>
    </location>
</feature>
<evidence type="ECO:0000313" key="10">
    <source>
        <dbReference type="Proteomes" id="UP000070501"/>
    </source>
</evidence>
<dbReference type="InterPro" id="IPR049326">
    <property type="entry name" value="Rhodopsin_dom_fungi"/>
</dbReference>
<dbReference type="GO" id="GO:0016020">
    <property type="term" value="C:membrane"/>
    <property type="evidence" value="ECO:0007669"/>
    <property type="project" value="UniProtKB-SubCell"/>
</dbReference>
<feature type="transmembrane region" description="Helical" evidence="7">
    <location>
        <begin position="12"/>
        <end position="32"/>
    </location>
</feature>
<dbReference type="OrthoDB" id="3897607at2759"/>
<feature type="compositionally biased region" description="Polar residues" evidence="6">
    <location>
        <begin position="341"/>
        <end position="360"/>
    </location>
</feature>
<dbReference type="InterPro" id="IPR052337">
    <property type="entry name" value="SAT4-like"/>
</dbReference>
<feature type="transmembrane region" description="Helical" evidence="7">
    <location>
        <begin position="121"/>
        <end position="142"/>
    </location>
</feature>
<keyword evidence="4 7" id="KW-0472">Membrane</keyword>
<evidence type="ECO:0000256" key="2">
    <source>
        <dbReference type="ARBA" id="ARBA00022692"/>
    </source>
</evidence>
<feature type="domain" description="Rhodopsin" evidence="8">
    <location>
        <begin position="28"/>
        <end position="268"/>
    </location>
</feature>
<feature type="transmembrane region" description="Helical" evidence="7">
    <location>
        <begin position="173"/>
        <end position="194"/>
    </location>
</feature>
<dbReference type="EMBL" id="KQ964248">
    <property type="protein sequence ID" value="KXJ93137.1"/>
    <property type="molecule type" value="Genomic_DNA"/>
</dbReference>
<evidence type="ECO:0000259" key="8">
    <source>
        <dbReference type="Pfam" id="PF20684"/>
    </source>
</evidence>
<comment type="subcellular location">
    <subcellularLocation>
        <location evidence="1">Membrane</location>
        <topology evidence="1">Multi-pass membrane protein</topology>
    </subcellularLocation>
</comment>
<evidence type="ECO:0000313" key="9">
    <source>
        <dbReference type="EMBL" id="KXJ93137.1"/>
    </source>
</evidence>
<sequence>MDQLYDGASTLVSLCAFFIATCTVLVSLRLYLRWVFAAHGIDDYLFLLGLILWVISTSFVIPACWHGLGAHANRYTQDQGVVANKYFFLFQHFYVWASIPIKTSLCLTIARIASDIRWITWTLYSIIVILIVASLVTNIYLLTDCTPFAANWDKTLPGAICRPPAGTVVLGNAYSAINIFIDWTVALLPIFLLWRVQMPWAQKLPIMAVLALGILASTATLIRLQTLTNFTNVSDYLFGLGPIVLWTVTELALALIAGSLIAYRPLFQHFFGGTGRSSSSGALKQASGDVYLRSVRANNKHHNRIGSQVDGYEPRGGGRKCGDGSASIRVAQTDLDHSDQETGNTGSCSAAGPNESQQSIIVGAVGNKYSK</sequence>
<keyword evidence="10" id="KW-1185">Reference proteome</keyword>
<dbReference type="Pfam" id="PF20684">
    <property type="entry name" value="Fung_rhodopsin"/>
    <property type="match status" value="1"/>
</dbReference>